<evidence type="ECO:0000313" key="1">
    <source>
        <dbReference type="EMBL" id="KJV79227.1"/>
    </source>
</evidence>
<proteinExistence type="predicted"/>
<accession>A0A0F3PH12</accession>
<gene>
    <name evidence="1" type="ORF">RMAECT_0426</name>
</gene>
<organism evidence="1 2">
    <name type="scientific">Rickettsia rhipicephali str. Ect</name>
    <dbReference type="NCBI Taxonomy" id="1359199"/>
    <lineage>
        <taxon>Bacteria</taxon>
        <taxon>Pseudomonadati</taxon>
        <taxon>Pseudomonadota</taxon>
        <taxon>Alphaproteobacteria</taxon>
        <taxon>Rickettsiales</taxon>
        <taxon>Rickettsiaceae</taxon>
        <taxon>Rickettsieae</taxon>
        <taxon>Rickettsia</taxon>
        <taxon>spotted fever group</taxon>
    </lineage>
</organism>
<dbReference type="Proteomes" id="UP000033591">
    <property type="component" value="Unassembled WGS sequence"/>
</dbReference>
<name>A0A0F3PH12_RICRH</name>
<protein>
    <submittedName>
        <fullName evidence="1">Uncharacterized protein</fullName>
    </submittedName>
</protein>
<evidence type="ECO:0000313" key="2">
    <source>
        <dbReference type="Proteomes" id="UP000033591"/>
    </source>
</evidence>
<dbReference type="PATRIC" id="fig|1359199.3.peg.418"/>
<reference evidence="1 2" key="1">
    <citation type="submission" date="2015-01" db="EMBL/GenBank/DDBJ databases">
        <title>Genome Sequencing of Rickettsiales.</title>
        <authorList>
            <person name="Daugherty S.C."/>
            <person name="Su Q."/>
            <person name="Abolude K."/>
            <person name="Beier-Sexton M."/>
            <person name="Carlyon J.A."/>
            <person name="Carter R."/>
            <person name="Day N.P."/>
            <person name="Dumler S.J."/>
            <person name="Dyachenko V."/>
            <person name="Godinez A."/>
            <person name="Kurtti T.J."/>
            <person name="Lichay M."/>
            <person name="Mullins K.E."/>
            <person name="Ott S."/>
            <person name="Pappas-Brown V."/>
            <person name="Paris D.H."/>
            <person name="Patel P."/>
            <person name="Richards A.L."/>
            <person name="Sadzewicz L."/>
            <person name="Sears K."/>
            <person name="Seidman D."/>
            <person name="Sengamalay N."/>
            <person name="Stenos J."/>
            <person name="Tallon L.J."/>
            <person name="Vincent G."/>
            <person name="Fraser C.M."/>
            <person name="Munderloh U."/>
            <person name="Dunning-Hotopp J.C."/>
        </authorList>
    </citation>
    <scope>NUCLEOTIDE SEQUENCE [LARGE SCALE GENOMIC DNA]</scope>
    <source>
        <strain evidence="1 2">Ect</strain>
    </source>
</reference>
<dbReference type="AlphaFoldDB" id="A0A0F3PH12"/>
<sequence>MQNAIKQDEEMIGAIYNPIHDIIQMSLYTDKKNYRKTL</sequence>
<dbReference type="EMBL" id="LAOC01000001">
    <property type="protein sequence ID" value="KJV79227.1"/>
    <property type="molecule type" value="Genomic_DNA"/>
</dbReference>
<comment type="caution">
    <text evidence="1">The sequence shown here is derived from an EMBL/GenBank/DDBJ whole genome shotgun (WGS) entry which is preliminary data.</text>
</comment>